<gene>
    <name evidence="1" type="ORF">GCM10022214_55590</name>
</gene>
<evidence type="ECO:0000313" key="1">
    <source>
        <dbReference type="EMBL" id="GAA4088131.1"/>
    </source>
</evidence>
<reference evidence="2" key="1">
    <citation type="journal article" date="2019" name="Int. J. Syst. Evol. Microbiol.">
        <title>The Global Catalogue of Microorganisms (GCM) 10K type strain sequencing project: providing services to taxonomists for standard genome sequencing and annotation.</title>
        <authorList>
            <consortium name="The Broad Institute Genomics Platform"/>
            <consortium name="The Broad Institute Genome Sequencing Center for Infectious Disease"/>
            <person name="Wu L."/>
            <person name="Ma J."/>
        </authorList>
    </citation>
    <scope>NUCLEOTIDE SEQUENCE [LARGE SCALE GENOMIC DNA]</scope>
    <source>
        <strain evidence="2">JCM 16702</strain>
    </source>
</reference>
<sequence length="78" mass="7575">MGSYTVSTGVRAAGGAASEGVPAPVDAMVSVIPAFFRGRSAAVGGAQVCWACRALYPGRAGPAAPAAALPGARLVAPY</sequence>
<dbReference type="Proteomes" id="UP001500683">
    <property type="component" value="Unassembled WGS sequence"/>
</dbReference>
<proteinExistence type="predicted"/>
<keyword evidence="2" id="KW-1185">Reference proteome</keyword>
<comment type="caution">
    <text evidence="1">The sequence shown here is derived from an EMBL/GenBank/DDBJ whole genome shotgun (WGS) entry which is preliminary data.</text>
</comment>
<accession>A0ABP7WGR5</accession>
<evidence type="ECO:0000313" key="2">
    <source>
        <dbReference type="Proteomes" id="UP001500683"/>
    </source>
</evidence>
<organism evidence="1 2">
    <name type="scientific">Actinomadura miaoliensis</name>
    <dbReference type="NCBI Taxonomy" id="430685"/>
    <lineage>
        <taxon>Bacteria</taxon>
        <taxon>Bacillati</taxon>
        <taxon>Actinomycetota</taxon>
        <taxon>Actinomycetes</taxon>
        <taxon>Streptosporangiales</taxon>
        <taxon>Thermomonosporaceae</taxon>
        <taxon>Actinomadura</taxon>
    </lineage>
</organism>
<name>A0ABP7WGR5_9ACTN</name>
<protein>
    <submittedName>
        <fullName evidence="1">Uncharacterized protein</fullName>
    </submittedName>
</protein>
<dbReference type="EMBL" id="BAAAZG010000042">
    <property type="protein sequence ID" value="GAA4088131.1"/>
    <property type="molecule type" value="Genomic_DNA"/>
</dbReference>